<dbReference type="RefSeq" id="WP_121839166.1">
    <property type="nucleotide sequence ID" value="NZ_ML014781.1"/>
</dbReference>
<name>A0A3L8PVZ6_9GAMM</name>
<organism evidence="3 4">
    <name type="scientific">Parashewanella curva</name>
    <dbReference type="NCBI Taxonomy" id="2338552"/>
    <lineage>
        <taxon>Bacteria</taxon>
        <taxon>Pseudomonadati</taxon>
        <taxon>Pseudomonadota</taxon>
        <taxon>Gammaproteobacteria</taxon>
        <taxon>Alteromonadales</taxon>
        <taxon>Shewanellaceae</taxon>
        <taxon>Parashewanella</taxon>
    </lineage>
</organism>
<evidence type="ECO:0000313" key="3">
    <source>
        <dbReference type="EMBL" id="RLV59504.1"/>
    </source>
</evidence>
<evidence type="ECO:0000256" key="1">
    <source>
        <dbReference type="SAM" id="Coils"/>
    </source>
</evidence>
<evidence type="ECO:0000256" key="2">
    <source>
        <dbReference type="SAM" id="MobiDB-lite"/>
    </source>
</evidence>
<feature type="coiled-coil region" evidence="1">
    <location>
        <begin position="194"/>
        <end position="256"/>
    </location>
</feature>
<comment type="caution">
    <text evidence="3">The sequence shown here is derived from an EMBL/GenBank/DDBJ whole genome shotgun (WGS) entry which is preliminary data.</text>
</comment>
<keyword evidence="1" id="KW-0175">Coiled coil</keyword>
<dbReference type="Proteomes" id="UP000281474">
    <property type="component" value="Unassembled WGS sequence"/>
</dbReference>
<accession>A0A3L8PVZ6</accession>
<dbReference type="AlphaFoldDB" id="A0A3L8PVZ6"/>
<evidence type="ECO:0000313" key="4">
    <source>
        <dbReference type="Proteomes" id="UP000281474"/>
    </source>
</evidence>
<keyword evidence="4" id="KW-1185">Reference proteome</keyword>
<sequence>MSASQIPSSSTTGVQWSEEATQNASVGGVNLPRILNDTMDASSQWDLLGIMLKIPSYKTANFADKYYHDTERCYSALLEHYFQSAEGTATNKINRFFELFRTGKDCGFLANGPIYTVVTKNMAADPTYYLKTSSPYTAVTASSHRPRTQEQLSTEIAQLKDLSSAKSVAQGYLDAYKRLQDTLKTTQQHHQQKLAEVNNVIQRQSSTIRDLQQKLSQSEQNNQVLKSHHSDGKVEIFKFEETIQRLTEENRQLKLHLQAQDLPPAKQVQPRLATSGLSQEQHRLVEHHALRLTTKSLPHAIKDVYNPLVEVSMLWRQIGTNLSITENDLESIDSMHRDPKSKLIAVINKANSGIAYVKSLGNGVQGFARGVYTALLLNGKQSEFTQISQEYEKLFSN</sequence>
<reference evidence="3 4" key="1">
    <citation type="submission" date="2018-09" db="EMBL/GenBank/DDBJ databases">
        <title>Phylogeny of the Shewanellaceae, and recommendation for two new genera, Pseudoshewanella and Parashewanella.</title>
        <authorList>
            <person name="Wang G."/>
        </authorList>
    </citation>
    <scope>NUCLEOTIDE SEQUENCE [LARGE SCALE GENOMIC DNA]</scope>
    <source>
        <strain evidence="3 4">C51</strain>
    </source>
</reference>
<protein>
    <submittedName>
        <fullName evidence="3">Uncharacterized protein</fullName>
    </submittedName>
</protein>
<gene>
    <name evidence="3" type="ORF">D5018_11585</name>
</gene>
<feature type="region of interest" description="Disordered" evidence="2">
    <location>
        <begin position="1"/>
        <end position="21"/>
    </location>
</feature>
<dbReference type="EMBL" id="QZEI01000032">
    <property type="protein sequence ID" value="RLV59504.1"/>
    <property type="molecule type" value="Genomic_DNA"/>
</dbReference>
<proteinExistence type="predicted"/>